<keyword evidence="3" id="KW-0238">DNA-binding</keyword>
<evidence type="ECO:0000313" key="7">
    <source>
        <dbReference type="Proteomes" id="UP000253501"/>
    </source>
</evidence>
<dbReference type="Pfam" id="PF00126">
    <property type="entry name" value="HTH_1"/>
    <property type="match status" value="1"/>
</dbReference>
<dbReference type="GO" id="GO:0032993">
    <property type="term" value="C:protein-DNA complex"/>
    <property type="evidence" value="ECO:0007669"/>
    <property type="project" value="TreeGrafter"/>
</dbReference>
<dbReference type="GO" id="GO:0003700">
    <property type="term" value="F:DNA-binding transcription factor activity"/>
    <property type="evidence" value="ECO:0007669"/>
    <property type="project" value="InterPro"/>
</dbReference>
<dbReference type="GO" id="GO:0003677">
    <property type="term" value="F:DNA binding"/>
    <property type="evidence" value="ECO:0007669"/>
    <property type="project" value="UniProtKB-KW"/>
</dbReference>
<dbReference type="PRINTS" id="PR00039">
    <property type="entry name" value="HTHLYSR"/>
</dbReference>
<evidence type="ECO:0000256" key="2">
    <source>
        <dbReference type="ARBA" id="ARBA00023015"/>
    </source>
</evidence>
<dbReference type="Gene3D" id="3.40.190.10">
    <property type="entry name" value="Periplasmic binding protein-like II"/>
    <property type="match status" value="2"/>
</dbReference>
<keyword evidence="2" id="KW-0805">Transcription regulation</keyword>
<accession>A0A367PB50</accession>
<dbReference type="SUPFAM" id="SSF46785">
    <property type="entry name" value="Winged helix' DNA-binding domain"/>
    <property type="match status" value="1"/>
</dbReference>
<dbReference type="PANTHER" id="PTHR30346">
    <property type="entry name" value="TRANSCRIPTIONAL DUAL REGULATOR HCAR-RELATED"/>
    <property type="match status" value="1"/>
</dbReference>
<protein>
    <submittedName>
        <fullName evidence="6">LysR family transcriptional regulator</fullName>
    </submittedName>
</protein>
<dbReference type="AlphaFoldDB" id="A0A367PB50"/>
<dbReference type="InterPro" id="IPR036388">
    <property type="entry name" value="WH-like_DNA-bd_sf"/>
</dbReference>
<sequence length="294" mass="32589">MLELRTLRLFLVLAEELHFGRAAQRLLISQPPLTKHIQQLEEDLGVLLFDRNRRTVRLTPAGSALVREARRMLNQLDATVEAVRKAEHGETGHLRIGFVAAVLYMNVERIVKKFEHDIGEIDITWEETSTAEQVDALQRDRIDLGLAQIGTPPGELRAHVIHKERLVVALPASHPYAKRKRIDLVRLAEMPFVTIPRDSAPAYFDLVTSTCVHAGFSPHIRHYAKHLLSVVSLVGLGRGIALVPATLAKASLPGVALRDLTGEPAIAEYSAIWNPDNSSPVLQRALRSLGVPQA</sequence>
<comment type="similarity">
    <text evidence="1">Belongs to the LysR transcriptional regulatory family.</text>
</comment>
<dbReference type="InterPro" id="IPR036390">
    <property type="entry name" value="WH_DNA-bd_sf"/>
</dbReference>
<dbReference type="Proteomes" id="UP000253501">
    <property type="component" value="Unassembled WGS sequence"/>
</dbReference>
<dbReference type="PROSITE" id="PS50931">
    <property type="entry name" value="HTH_LYSR"/>
    <property type="match status" value="1"/>
</dbReference>
<keyword evidence="4" id="KW-0804">Transcription</keyword>
<dbReference type="InterPro" id="IPR000847">
    <property type="entry name" value="LysR_HTH_N"/>
</dbReference>
<dbReference type="SUPFAM" id="SSF53850">
    <property type="entry name" value="Periplasmic binding protein-like II"/>
    <property type="match status" value="1"/>
</dbReference>
<evidence type="ECO:0000256" key="4">
    <source>
        <dbReference type="ARBA" id="ARBA00023163"/>
    </source>
</evidence>
<comment type="caution">
    <text evidence="6">The sequence shown here is derived from an EMBL/GenBank/DDBJ whole genome shotgun (WGS) entry which is preliminary data.</text>
</comment>
<dbReference type="EMBL" id="QDHA01000084">
    <property type="protein sequence ID" value="RCJ05091.1"/>
    <property type="molecule type" value="Genomic_DNA"/>
</dbReference>
<feature type="domain" description="HTH lysR-type" evidence="5">
    <location>
        <begin position="2"/>
        <end position="59"/>
    </location>
</feature>
<dbReference type="InterPro" id="IPR005119">
    <property type="entry name" value="LysR_subst-bd"/>
</dbReference>
<name>A0A367PB50_CUPNE</name>
<organism evidence="6 7">
    <name type="scientific">Cupriavidus necator</name>
    <name type="common">Alcaligenes eutrophus</name>
    <name type="synonym">Ralstonia eutropha</name>
    <dbReference type="NCBI Taxonomy" id="106590"/>
    <lineage>
        <taxon>Bacteria</taxon>
        <taxon>Pseudomonadati</taxon>
        <taxon>Pseudomonadota</taxon>
        <taxon>Betaproteobacteria</taxon>
        <taxon>Burkholderiales</taxon>
        <taxon>Burkholderiaceae</taxon>
        <taxon>Cupriavidus</taxon>
    </lineage>
</organism>
<dbReference type="Gene3D" id="1.10.10.10">
    <property type="entry name" value="Winged helix-like DNA-binding domain superfamily/Winged helix DNA-binding domain"/>
    <property type="match status" value="1"/>
</dbReference>
<reference evidence="6 7" key="1">
    <citation type="submission" date="2018-04" db="EMBL/GenBank/DDBJ databases">
        <title>Cupriavidus necator CR12 genome sequencing and assembly.</title>
        <authorList>
            <person name="Ben Fekih I."/>
            <person name="Mazhar H.S."/>
            <person name="Bello S.K."/>
            <person name="Rensing C."/>
        </authorList>
    </citation>
    <scope>NUCLEOTIDE SEQUENCE [LARGE SCALE GENOMIC DNA]</scope>
    <source>
        <strain evidence="6 7">CR12</strain>
    </source>
</reference>
<dbReference type="Pfam" id="PF03466">
    <property type="entry name" value="LysR_substrate"/>
    <property type="match status" value="1"/>
</dbReference>
<proteinExistence type="inferred from homology"/>
<evidence type="ECO:0000256" key="3">
    <source>
        <dbReference type="ARBA" id="ARBA00023125"/>
    </source>
</evidence>
<dbReference type="PANTHER" id="PTHR30346:SF0">
    <property type="entry name" value="HCA OPERON TRANSCRIPTIONAL ACTIVATOR HCAR"/>
    <property type="match status" value="1"/>
</dbReference>
<dbReference type="RefSeq" id="WP_114134882.1">
    <property type="nucleotide sequence ID" value="NZ_CP068436.1"/>
</dbReference>
<gene>
    <name evidence="6" type="ORF">DDK22_28870</name>
</gene>
<dbReference type="FunFam" id="1.10.10.10:FF:000001">
    <property type="entry name" value="LysR family transcriptional regulator"/>
    <property type="match status" value="1"/>
</dbReference>
<evidence type="ECO:0000313" key="6">
    <source>
        <dbReference type="EMBL" id="RCJ05091.1"/>
    </source>
</evidence>
<evidence type="ECO:0000259" key="5">
    <source>
        <dbReference type="PROSITE" id="PS50931"/>
    </source>
</evidence>
<evidence type="ECO:0000256" key="1">
    <source>
        <dbReference type="ARBA" id="ARBA00009437"/>
    </source>
</evidence>